<evidence type="ECO:0000256" key="1">
    <source>
        <dbReference type="ARBA" id="ARBA00011051"/>
    </source>
</evidence>
<gene>
    <name evidence="5" type="ORF">DQG23_27220</name>
</gene>
<keyword evidence="6" id="KW-1185">Reference proteome</keyword>
<reference evidence="5 6" key="1">
    <citation type="journal article" date="2009" name="Int. J. Syst. Evol. Microbiol.">
        <title>Paenibacillus contaminans sp. nov., isolated from a contaminated laboratory plate.</title>
        <authorList>
            <person name="Chou J.H."/>
            <person name="Lee J.H."/>
            <person name="Lin M.C."/>
            <person name="Chang P.S."/>
            <person name="Arun A.B."/>
            <person name="Young C.C."/>
            <person name="Chen W.M."/>
        </authorList>
    </citation>
    <scope>NUCLEOTIDE SEQUENCE [LARGE SCALE GENOMIC DNA]</scope>
    <source>
        <strain evidence="5 6">CKOBP-6</strain>
    </source>
</reference>
<dbReference type="PROSITE" id="PS51819">
    <property type="entry name" value="VOC"/>
    <property type="match status" value="1"/>
</dbReference>
<protein>
    <recommendedName>
        <fullName evidence="2">Bleomycin resistance protein</fullName>
    </recommendedName>
</protein>
<accession>A0A329MCZ7</accession>
<dbReference type="Gene3D" id="3.10.180.10">
    <property type="entry name" value="2,3-Dihydroxybiphenyl 1,2-Dioxygenase, domain 1"/>
    <property type="match status" value="1"/>
</dbReference>
<dbReference type="Pfam" id="PF19581">
    <property type="entry name" value="Glyoxalase_7"/>
    <property type="match status" value="1"/>
</dbReference>
<dbReference type="Proteomes" id="UP000250369">
    <property type="component" value="Unassembled WGS sequence"/>
</dbReference>
<evidence type="ECO:0000256" key="2">
    <source>
        <dbReference type="ARBA" id="ARBA00021572"/>
    </source>
</evidence>
<proteinExistence type="inferred from homology"/>
<dbReference type="CDD" id="cd08349">
    <property type="entry name" value="BLMA_like"/>
    <property type="match status" value="1"/>
</dbReference>
<sequence>MKPVTPILRIFDEEKAKEFYIGFLEFAVDWEHRFEDGFPLYMQISRGACLIHLSEHYGDCTPGSSIRIEVDALEAYHAALLGKAYKYARPGIENTPWGTREVRISDPFGNRITFYENEES</sequence>
<evidence type="ECO:0000256" key="3">
    <source>
        <dbReference type="ARBA" id="ARBA00023251"/>
    </source>
</evidence>
<dbReference type="InterPro" id="IPR037523">
    <property type="entry name" value="VOC_core"/>
</dbReference>
<evidence type="ECO:0000313" key="5">
    <source>
        <dbReference type="EMBL" id="RAV17442.1"/>
    </source>
</evidence>
<name>A0A329MCZ7_9BACL</name>
<comment type="caution">
    <text evidence="5">The sequence shown here is derived from an EMBL/GenBank/DDBJ whole genome shotgun (WGS) entry which is preliminary data.</text>
</comment>
<dbReference type="EMBL" id="QMFB01000019">
    <property type="protein sequence ID" value="RAV17442.1"/>
    <property type="molecule type" value="Genomic_DNA"/>
</dbReference>
<dbReference type="OrthoDB" id="9803104at2"/>
<organism evidence="5 6">
    <name type="scientific">Paenibacillus contaminans</name>
    <dbReference type="NCBI Taxonomy" id="450362"/>
    <lineage>
        <taxon>Bacteria</taxon>
        <taxon>Bacillati</taxon>
        <taxon>Bacillota</taxon>
        <taxon>Bacilli</taxon>
        <taxon>Bacillales</taxon>
        <taxon>Paenibacillaceae</taxon>
        <taxon>Paenibacillus</taxon>
    </lineage>
</organism>
<dbReference type="InterPro" id="IPR029068">
    <property type="entry name" value="Glyas_Bleomycin-R_OHBP_Dase"/>
</dbReference>
<dbReference type="InterPro" id="IPR000335">
    <property type="entry name" value="Bleomycin-R"/>
</dbReference>
<comment type="similarity">
    <text evidence="1">Belongs to the bleomycin resistance protein family.</text>
</comment>
<keyword evidence="3" id="KW-0046">Antibiotic resistance</keyword>
<evidence type="ECO:0000313" key="6">
    <source>
        <dbReference type="Proteomes" id="UP000250369"/>
    </source>
</evidence>
<dbReference type="SUPFAM" id="SSF54593">
    <property type="entry name" value="Glyoxalase/Bleomycin resistance protein/Dihydroxybiphenyl dioxygenase"/>
    <property type="match status" value="1"/>
</dbReference>
<evidence type="ECO:0000259" key="4">
    <source>
        <dbReference type="PROSITE" id="PS51819"/>
    </source>
</evidence>
<dbReference type="GO" id="GO:0046677">
    <property type="term" value="P:response to antibiotic"/>
    <property type="evidence" value="ECO:0007669"/>
    <property type="project" value="UniProtKB-KW"/>
</dbReference>
<dbReference type="AlphaFoldDB" id="A0A329MCZ7"/>
<feature type="domain" description="VOC" evidence="4">
    <location>
        <begin position="1"/>
        <end position="117"/>
    </location>
</feature>